<comment type="caution">
    <text evidence="2">The sequence shown here is derived from an EMBL/GenBank/DDBJ whole genome shotgun (WGS) entry which is preliminary data.</text>
</comment>
<feature type="region of interest" description="Disordered" evidence="1">
    <location>
        <begin position="145"/>
        <end position="181"/>
    </location>
</feature>
<dbReference type="Proteomes" id="UP000320876">
    <property type="component" value="Unassembled WGS sequence"/>
</dbReference>
<sequence>MERRLAELHLDRGGAATAGAVLDAVAAYRNPDGGLGHGLEPDVRAPASQPLAVDFGLELVGQVLGSAAGADDTVRDRARALAEGLLPFLASVATADGGLPIVLPSVAAHPRAEHWGDGRFPAGLNPTAGVVARLRMAALAAAGAGRGAGVARGTHPQRAPGARRERPLTSRGRPPLPRGGQLRRCWSARKCAISAVAG</sequence>
<dbReference type="AlphaFoldDB" id="A0A542DEN1"/>
<evidence type="ECO:0000256" key="1">
    <source>
        <dbReference type="SAM" id="MobiDB-lite"/>
    </source>
</evidence>
<reference evidence="2 3" key="1">
    <citation type="submission" date="2019-06" db="EMBL/GenBank/DDBJ databases">
        <title>Sequencing the genomes of 1000 actinobacteria strains.</title>
        <authorList>
            <person name="Klenk H.-P."/>
        </authorList>
    </citation>
    <scope>NUCLEOTIDE SEQUENCE [LARGE SCALE GENOMIC DNA]</scope>
    <source>
        <strain evidence="2 3">DSM 45679</strain>
    </source>
</reference>
<dbReference type="EMBL" id="VFML01000001">
    <property type="protein sequence ID" value="TQJ01531.1"/>
    <property type="molecule type" value="Genomic_DNA"/>
</dbReference>
<dbReference type="RefSeq" id="WP_141996348.1">
    <property type="nucleotide sequence ID" value="NZ_VFML01000001.1"/>
</dbReference>
<protein>
    <submittedName>
        <fullName evidence="2">Uncharacterized protein</fullName>
    </submittedName>
</protein>
<organism evidence="2 3">
    <name type="scientific">Amycolatopsis cihanbeyliensis</name>
    <dbReference type="NCBI Taxonomy" id="1128664"/>
    <lineage>
        <taxon>Bacteria</taxon>
        <taxon>Bacillati</taxon>
        <taxon>Actinomycetota</taxon>
        <taxon>Actinomycetes</taxon>
        <taxon>Pseudonocardiales</taxon>
        <taxon>Pseudonocardiaceae</taxon>
        <taxon>Amycolatopsis</taxon>
    </lineage>
</organism>
<accession>A0A542DEN1</accession>
<evidence type="ECO:0000313" key="3">
    <source>
        <dbReference type="Proteomes" id="UP000320876"/>
    </source>
</evidence>
<proteinExistence type="predicted"/>
<evidence type="ECO:0000313" key="2">
    <source>
        <dbReference type="EMBL" id="TQJ01531.1"/>
    </source>
</evidence>
<dbReference type="OrthoDB" id="3286086at2"/>
<gene>
    <name evidence="2" type="ORF">FB471_1219</name>
</gene>
<feature type="compositionally biased region" description="Low complexity" evidence="1">
    <location>
        <begin position="169"/>
        <end position="181"/>
    </location>
</feature>
<name>A0A542DEN1_AMYCI</name>
<keyword evidence="3" id="KW-1185">Reference proteome</keyword>